<evidence type="ECO:0000313" key="2">
    <source>
        <dbReference type="Proteomes" id="UP000076532"/>
    </source>
</evidence>
<organism evidence="1 2">
    <name type="scientific">Athelia psychrophila</name>
    <dbReference type="NCBI Taxonomy" id="1759441"/>
    <lineage>
        <taxon>Eukaryota</taxon>
        <taxon>Fungi</taxon>
        <taxon>Dikarya</taxon>
        <taxon>Basidiomycota</taxon>
        <taxon>Agaricomycotina</taxon>
        <taxon>Agaricomycetes</taxon>
        <taxon>Agaricomycetidae</taxon>
        <taxon>Atheliales</taxon>
        <taxon>Atheliaceae</taxon>
        <taxon>Athelia</taxon>
    </lineage>
</organism>
<name>A0A166T859_9AGAM</name>
<proteinExistence type="predicted"/>
<dbReference type="EMBL" id="KV417494">
    <property type="protein sequence ID" value="KZP30301.1"/>
    <property type="molecule type" value="Genomic_DNA"/>
</dbReference>
<keyword evidence="2" id="KW-1185">Reference proteome</keyword>
<dbReference type="AlphaFoldDB" id="A0A166T859"/>
<reference evidence="1 2" key="1">
    <citation type="journal article" date="2016" name="Mol. Biol. Evol.">
        <title>Comparative Genomics of Early-Diverging Mushroom-Forming Fungi Provides Insights into the Origins of Lignocellulose Decay Capabilities.</title>
        <authorList>
            <person name="Nagy L.G."/>
            <person name="Riley R."/>
            <person name="Tritt A."/>
            <person name="Adam C."/>
            <person name="Daum C."/>
            <person name="Floudas D."/>
            <person name="Sun H."/>
            <person name="Yadav J.S."/>
            <person name="Pangilinan J."/>
            <person name="Larsson K.H."/>
            <person name="Matsuura K."/>
            <person name="Barry K."/>
            <person name="Labutti K."/>
            <person name="Kuo R."/>
            <person name="Ohm R.A."/>
            <person name="Bhattacharya S.S."/>
            <person name="Shirouzu T."/>
            <person name="Yoshinaga Y."/>
            <person name="Martin F.M."/>
            <person name="Grigoriev I.V."/>
            <person name="Hibbett D.S."/>
        </authorList>
    </citation>
    <scope>NUCLEOTIDE SEQUENCE [LARGE SCALE GENOMIC DNA]</scope>
    <source>
        <strain evidence="1 2">CBS 109695</strain>
    </source>
</reference>
<gene>
    <name evidence="1" type="ORF">FIBSPDRAFT_126840</name>
</gene>
<evidence type="ECO:0000313" key="1">
    <source>
        <dbReference type="EMBL" id="KZP30301.1"/>
    </source>
</evidence>
<sequence length="78" mass="9193">MSVRYRGFENQTGLNHRGFEAHFERFFRVVRRGSFRGPILLRRLYRRRLAPLAQLSLPYCALRLSPSPSAAAMMLFYD</sequence>
<accession>A0A166T859</accession>
<protein>
    <submittedName>
        <fullName evidence="1">Uncharacterized protein</fullName>
    </submittedName>
</protein>
<dbReference type="Proteomes" id="UP000076532">
    <property type="component" value="Unassembled WGS sequence"/>
</dbReference>